<dbReference type="OrthoDB" id="1890790at2759"/>
<evidence type="ECO:0000313" key="8">
    <source>
        <dbReference type="EMBL" id="CAH1787649.1"/>
    </source>
</evidence>
<dbReference type="Pfam" id="PF07701">
    <property type="entry name" value="HNOBA"/>
    <property type="match status" value="1"/>
</dbReference>
<reference evidence="8" key="1">
    <citation type="submission" date="2022-03" db="EMBL/GenBank/DDBJ databases">
        <authorList>
            <person name="Martin C."/>
        </authorList>
    </citation>
    <scope>NUCLEOTIDE SEQUENCE</scope>
</reference>
<keyword evidence="4" id="KW-0547">Nucleotide-binding</keyword>
<dbReference type="GO" id="GO:0005525">
    <property type="term" value="F:GTP binding"/>
    <property type="evidence" value="ECO:0007669"/>
    <property type="project" value="UniProtKB-KW"/>
</dbReference>
<dbReference type="InterPro" id="IPR042463">
    <property type="entry name" value="HNOB_dom_associated_sf"/>
</dbReference>
<dbReference type="GO" id="GO:0008074">
    <property type="term" value="C:guanylate cyclase complex, soluble"/>
    <property type="evidence" value="ECO:0007669"/>
    <property type="project" value="TreeGrafter"/>
</dbReference>
<dbReference type="Gene3D" id="3.90.1520.10">
    <property type="entry name" value="H-NOX domain"/>
    <property type="match status" value="1"/>
</dbReference>
<dbReference type="InterPro" id="IPR001054">
    <property type="entry name" value="A/G_cyclase"/>
</dbReference>
<dbReference type="FunFam" id="3.30.70.1230:FF:000030">
    <property type="entry name" value="Si:ch211-215j19.12"/>
    <property type="match status" value="1"/>
</dbReference>
<evidence type="ECO:0000313" key="9">
    <source>
        <dbReference type="Proteomes" id="UP000749559"/>
    </source>
</evidence>
<comment type="caution">
    <text evidence="8">The sequence shown here is derived from an EMBL/GenBank/DDBJ whole genome shotgun (WGS) entry which is preliminary data.</text>
</comment>
<evidence type="ECO:0000256" key="4">
    <source>
        <dbReference type="ARBA" id="ARBA00022741"/>
    </source>
</evidence>
<accession>A0A8J1V148</accession>
<dbReference type="PROSITE" id="PS50125">
    <property type="entry name" value="GUANYLATE_CYCLASE_2"/>
    <property type="match status" value="1"/>
</dbReference>
<dbReference type="EMBL" id="CAIIXF020000006">
    <property type="protein sequence ID" value="CAH1787649.1"/>
    <property type="molecule type" value="Genomic_DNA"/>
</dbReference>
<organism evidence="8 9">
    <name type="scientific">Owenia fusiformis</name>
    <name type="common">Polychaete worm</name>
    <dbReference type="NCBI Taxonomy" id="6347"/>
    <lineage>
        <taxon>Eukaryota</taxon>
        <taxon>Metazoa</taxon>
        <taxon>Spiralia</taxon>
        <taxon>Lophotrochozoa</taxon>
        <taxon>Annelida</taxon>
        <taxon>Polychaeta</taxon>
        <taxon>Sedentaria</taxon>
        <taxon>Canalipalpata</taxon>
        <taxon>Sabellida</taxon>
        <taxon>Oweniida</taxon>
        <taxon>Oweniidae</taxon>
        <taxon>Owenia</taxon>
    </lineage>
</organism>
<keyword evidence="3" id="KW-0963">Cytoplasm</keyword>
<dbReference type="InterPro" id="IPR029787">
    <property type="entry name" value="Nucleotide_cyclase"/>
</dbReference>
<dbReference type="EC" id="4.6.1.2" evidence="2"/>
<dbReference type="GO" id="GO:0019934">
    <property type="term" value="P:cGMP-mediated signaling"/>
    <property type="evidence" value="ECO:0007669"/>
    <property type="project" value="TreeGrafter"/>
</dbReference>
<dbReference type="Gene3D" id="3.30.450.260">
    <property type="entry name" value="Haem NO binding associated domain"/>
    <property type="match status" value="1"/>
</dbReference>
<proteinExistence type="predicted"/>
<name>A0A8J1V148_OWEFU</name>
<dbReference type="SUPFAM" id="SSF111126">
    <property type="entry name" value="Ligand-binding domain in the NO signalling and Golgi transport"/>
    <property type="match status" value="1"/>
</dbReference>
<dbReference type="InterPro" id="IPR038158">
    <property type="entry name" value="H-NOX_domain_sf"/>
</dbReference>
<gene>
    <name evidence="8" type="ORF">OFUS_LOCUS13296</name>
</gene>
<dbReference type="InterPro" id="IPR011645">
    <property type="entry name" value="HNOB_dom_associated"/>
</dbReference>
<evidence type="ECO:0000256" key="2">
    <source>
        <dbReference type="ARBA" id="ARBA00012202"/>
    </source>
</evidence>
<keyword evidence="5" id="KW-0342">GTP-binding</keyword>
<dbReference type="InterPro" id="IPR024096">
    <property type="entry name" value="NO_sig/Golgi_transp_ligand-bd"/>
</dbReference>
<dbReference type="PANTHER" id="PTHR45655">
    <property type="entry name" value="GUANYLATE CYCLASE SOLUBLE SUBUNIT BETA-2"/>
    <property type="match status" value="1"/>
</dbReference>
<keyword evidence="7" id="KW-0141">cGMP biosynthesis</keyword>
<dbReference type="Gene3D" id="6.10.250.780">
    <property type="match status" value="1"/>
</dbReference>
<dbReference type="GO" id="GO:0020037">
    <property type="term" value="F:heme binding"/>
    <property type="evidence" value="ECO:0007669"/>
    <property type="project" value="InterPro"/>
</dbReference>
<dbReference type="Gene3D" id="3.30.70.1230">
    <property type="entry name" value="Nucleotide cyclase"/>
    <property type="match status" value="1"/>
</dbReference>
<dbReference type="GO" id="GO:0070482">
    <property type="term" value="P:response to oxygen levels"/>
    <property type="evidence" value="ECO:0007669"/>
    <property type="project" value="TreeGrafter"/>
</dbReference>
<keyword evidence="6" id="KW-0456">Lyase</keyword>
<dbReference type="Pfam" id="PF07700">
    <property type="entry name" value="HNOB"/>
    <property type="match status" value="1"/>
</dbReference>
<dbReference type="InterPro" id="IPR011644">
    <property type="entry name" value="Heme_NO-bd"/>
</dbReference>
<evidence type="ECO:0000256" key="5">
    <source>
        <dbReference type="ARBA" id="ARBA00023134"/>
    </source>
</evidence>
<evidence type="ECO:0000256" key="3">
    <source>
        <dbReference type="ARBA" id="ARBA00022490"/>
    </source>
</evidence>
<dbReference type="Pfam" id="PF00211">
    <property type="entry name" value="Guanylate_cyc"/>
    <property type="match status" value="1"/>
</dbReference>
<evidence type="ECO:0000256" key="7">
    <source>
        <dbReference type="ARBA" id="ARBA00023293"/>
    </source>
</evidence>
<dbReference type="CDD" id="cd07302">
    <property type="entry name" value="CHD"/>
    <property type="match status" value="1"/>
</dbReference>
<dbReference type="SUPFAM" id="SSF55073">
    <property type="entry name" value="Nucleotide cyclase"/>
    <property type="match status" value="1"/>
</dbReference>
<dbReference type="Proteomes" id="UP000749559">
    <property type="component" value="Unassembled WGS sequence"/>
</dbReference>
<dbReference type="GO" id="GO:0004383">
    <property type="term" value="F:guanylate cyclase activity"/>
    <property type="evidence" value="ECO:0007669"/>
    <property type="project" value="UniProtKB-EC"/>
</dbReference>
<sequence>MLDKSQDISITKKKQNAMTRLQRRDTMQTIPANLLSPLIKCTHLFGERVHGTMYGLLLESVQHHIQMRYGESLWLEVLNDASLAGMVFTTHKRYPDSIITNLAESCSKVIKDRDKEGFIEYFGKCFVEFCSQYGYDKILRVSGRHFRDFLHGIDNLHETMRFSYPRLQSPSFYVEKEDCYGCILHYRSRRIGFTGYVKGQIIQSAKKYYGLDVIIEILQNQQTDQGCHVIYRLNFDNSAFRKRSEEKKCSISSPYTTLSSEVFFRVFPFCIVFNSSLVITHIGPNLVRLFSYSELIGYNISTRFGLRRPRMDFTWEQVLRLQRVIFELESLIPLKTSNLGKNVSPDSQSTKRRESLSSNTLLLRGQMKYMADWNSVAFLCTPLLGDLEEMETKGLYINDLNMHDGSREMVLAGWQHASRLEYSIEKQVDKSTQIQDNLLKLDEWRKRGDTLLYSMIPKSIAIRLKNGEDPINTCEVFDEVTIMFSFLIGFNDICEKVSALDIIQCINSIITLFDNIVEKFDVFKVETLGDACYMVAGGVPDHNPRHAPNVASLALELVDQVKTITDPSGINESLNLKIGMHTGPVVAGIVGRCTPQYCLFGDTVNTSSRMQSYSQADRIHVSDPCNTCLDGSDFVTIFRGTINVKTNE</sequence>
<evidence type="ECO:0000256" key="6">
    <source>
        <dbReference type="ARBA" id="ARBA00023239"/>
    </source>
</evidence>
<keyword evidence="9" id="KW-1185">Reference proteome</keyword>
<dbReference type="AlphaFoldDB" id="A0A8J1V148"/>
<comment type="subcellular location">
    <subcellularLocation>
        <location evidence="1">Cytoplasm</location>
    </subcellularLocation>
</comment>
<protein>
    <recommendedName>
        <fullName evidence="2">guanylate cyclase</fullName>
        <ecNumber evidence="2">4.6.1.2</ecNumber>
    </recommendedName>
</protein>
<dbReference type="SMART" id="SM00044">
    <property type="entry name" value="CYCc"/>
    <property type="match status" value="1"/>
</dbReference>
<dbReference type="PANTHER" id="PTHR45655:SF5">
    <property type="entry name" value="SOLUBLE GUANYLATE CYCLASE 89DA-RELATED"/>
    <property type="match status" value="1"/>
</dbReference>
<evidence type="ECO:0000256" key="1">
    <source>
        <dbReference type="ARBA" id="ARBA00004496"/>
    </source>
</evidence>